<sequence>LQPTDKELILSIQRQIQQVLNTKNKYDLAKQLYRLDISGDKKIQGTNNYELMKYSEIPLLQLTMDQLKLLSEQVITQNLINQKITIAQCINKKLFSLLRFFKDSDIFEICIKDEKIFYNAFYVQFNNQKPLSQQQKQQIFDQFLIFQIYDMTDVDMVAESYNEAEITFNSSNYFINNQEIKPKQLLRLIQIMNMKDVKYTMSQETAIELISHFSQYERPLLQVLRIQSEFQEKFQLELKLIQNSLRLTDDHEDNLKMLNYLNQVVLCATTFFTNQPSKETVDKFLTQLDFKNFKLSVNNCLIVFGLLALSADFQYDTQETFDFLSDNLPSDQCPEFFQQASAMLTESDLFAKKQPFIKPCKHFGLYQICLQLAMLMKNKGFPVFQETIASYVQKKLHAHLINNAETISEAQFDQIMDIQQKALPLCPVDSQPMLTIRFYDLIEKLYSNQTKLQAFTRILKKYDQSEKFITILCFRACWSYAEDTTFEEEPDLFLLNLLQQQILEKPNEVLVMYFARFVSNMTKNKDYACSLLVKICQNPLVLQLILYNEYQQIEDGTLLLMLKKRVGFMKDLDVLKLMIKHYHNVDEKYLSWTVEFDPPERLK</sequence>
<dbReference type="EMBL" id="GDID01006565">
    <property type="protein sequence ID" value="JAP90041.1"/>
    <property type="molecule type" value="Transcribed_RNA"/>
</dbReference>
<proteinExistence type="predicted"/>
<gene>
    <name evidence="1" type="ORF">TPC1_30464</name>
</gene>
<name>A0A146K352_9EUKA</name>
<organism evidence="1">
    <name type="scientific">Trepomonas sp. PC1</name>
    <dbReference type="NCBI Taxonomy" id="1076344"/>
    <lineage>
        <taxon>Eukaryota</taxon>
        <taxon>Metamonada</taxon>
        <taxon>Diplomonadida</taxon>
        <taxon>Hexamitidae</taxon>
        <taxon>Hexamitinae</taxon>
        <taxon>Trepomonas</taxon>
    </lineage>
</organism>
<feature type="non-terminal residue" evidence="1">
    <location>
        <position position="1"/>
    </location>
</feature>
<accession>A0A146K352</accession>
<evidence type="ECO:0000313" key="1">
    <source>
        <dbReference type="EMBL" id="JAP90041.1"/>
    </source>
</evidence>
<reference evidence="1" key="1">
    <citation type="submission" date="2015-07" db="EMBL/GenBank/DDBJ databases">
        <title>Adaptation to a free-living lifestyle via gene acquisitions in the diplomonad Trepomonas sp. PC1.</title>
        <authorList>
            <person name="Xu F."/>
            <person name="Jerlstrom-Hultqvist J."/>
            <person name="Kolisko M."/>
            <person name="Simpson A.G.B."/>
            <person name="Roger A.J."/>
            <person name="Svard S.G."/>
            <person name="Andersson J.O."/>
        </authorList>
    </citation>
    <scope>NUCLEOTIDE SEQUENCE</scope>
    <source>
        <strain evidence="1">PC1</strain>
    </source>
</reference>
<protein>
    <submittedName>
        <fullName evidence="1">Uncharacterized protein</fullName>
    </submittedName>
</protein>
<dbReference type="AlphaFoldDB" id="A0A146K352"/>